<evidence type="ECO:0000256" key="1">
    <source>
        <dbReference type="ARBA" id="ARBA00007125"/>
    </source>
</evidence>
<dbReference type="SUPFAM" id="SSF53067">
    <property type="entry name" value="Actin-like ATPase domain"/>
    <property type="match status" value="2"/>
</dbReference>
<reference evidence="4" key="1">
    <citation type="submission" date="2009-12" db="EMBL/GenBank/DDBJ databases">
        <title>Sequence of Clostridiales genomosp. BVAB3 str. UPII9-5.</title>
        <authorList>
            <person name="Madupu R."/>
            <person name="Durkin A.S."/>
            <person name="Torralba M."/>
            <person name="Methe B."/>
            <person name="Sutton G.G."/>
            <person name="Strausberg R.L."/>
            <person name="Nelson K.E."/>
        </authorList>
    </citation>
    <scope>NUCLEOTIDE SEQUENCE [LARGE SCALE GENOMIC DNA]</scope>
    <source>
        <strain evidence="4">W1219</strain>
    </source>
</reference>
<dbReference type="InterPro" id="IPR003695">
    <property type="entry name" value="Ppx_GppA_N"/>
</dbReference>
<dbReference type="Gene3D" id="3.30.420.150">
    <property type="entry name" value="Exopolyphosphatase. Domain 2"/>
    <property type="match status" value="1"/>
</dbReference>
<dbReference type="GO" id="GO:0006357">
    <property type="term" value="P:regulation of transcription by RNA polymerase II"/>
    <property type="evidence" value="ECO:0007669"/>
    <property type="project" value="TreeGrafter"/>
</dbReference>
<feature type="domain" description="Ppx/GppA phosphatase N-terminal" evidence="2">
    <location>
        <begin position="16"/>
        <end position="282"/>
    </location>
</feature>
<dbReference type="STRING" id="679192.HMPREF9013_0731"/>
<dbReference type="Gene3D" id="3.30.420.40">
    <property type="match status" value="1"/>
</dbReference>
<proteinExistence type="inferred from homology"/>
<accession>D2MNS0</accession>
<dbReference type="InterPro" id="IPR043129">
    <property type="entry name" value="ATPase_NBD"/>
</dbReference>
<dbReference type="eggNOG" id="COG0248">
    <property type="taxonomic scope" value="Bacteria"/>
</dbReference>
<keyword evidence="4" id="KW-1185">Reference proteome</keyword>
<evidence type="ECO:0000259" key="2">
    <source>
        <dbReference type="Pfam" id="PF02541"/>
    </source>
</evidence>
<name>D2MNS0_9FIRM</name>
<organism evidence="3 4">
    <name type="scientific">Bulleidia extructa W1219</name>
    <dbReference type="NCBI Taxonomy" id="679192"/>
    <lineage>
        <taxon>Bacteria</taxon>
        <taxon>Bacillati</taxon>
        <taxon>Bacillota</taxon>
        <taxon>Erysipelotrichia</taxon>
        <taxon>Erysipelotrichales</taxon>
        <taxon>Erysipelotrichaceae</taxon>
        <taxon>Bulleidia</taxon>
    </lineage>
</organism>
<evidence type="ECO:0000313" key="4">
    <source>
        <dbReference type="Proteomes" id="UP000005017"/>
    </source>
</evidence>
<protein>
    <submittedName>
        <fullName evidence="3">Ppx/GppA phosphatase family protein</fullName>
    </submittedName>
</protein>
<dbReference type="PANTHER" id="PTHR30005:SF0">
    <property type="entry name" value="RETROGRADE REGULATION PROTEIN 2"/>
    <property type="match status" value="1"/>
</dbReference>
<comment type="caution">
    <text evidence="3">The sequence shown here is derived from an EMBL/GenBank/DDBJ whole genome shotgun (WGS) entry which is preliminary data.</text>
</comment>
<dbReference type="PANTHER" id="PTHR30005">
    <property type="entry name" value="EXOPOLYPHOSPHATASE"/>
    <property type="match status" value="1"/>
</dbReference>
<dbReference type="InterPro" id="IPR050273">
    <property type="entry name" value="GppA/Ppx_hydrolase"/>
</dbReference>
<evidence type="ECO:0000313" key="3">
    <source>
        <dbReference type="EMBL" id="EFC05806.1"/>
    </source>
</evidence>
<comment type="similarity">
    <text evidence="1">Belongs to the GppA/Ppx family.</text>
</comment>
<sequence>MFPIAIIDLGSNTIVLEVYNQKKETIYHESVPAHLIQYVDSNRLMSQKGLSIAYDTIAYFKEYLHNHQIQHVHIVITEPARIQNQSALLSELMSFSYPIYPLKGEEEAYYDSLAIEANHPDLKEWFAFDIGGGSTELIHQTGQKKELYSIPLGCVRLANEPYSLEQLASILRKTTNLNPNLLFHKATVLGIGGTIRAIGQVLQPHIISPLLKATDIQSFYQHLLTNHFETRRLIQQYVPESRQPLILPGLKMILSLIHHFQISEIQVSQEGIRQGFLHSLLKQ</sequence>
<dbReference type="EMBL" id="ADFR01000007">
    <property type="protein sequence ID" value="EFC05806.1"/>
    <property type="molecule type" value="Genomic_DNA"/>
</dbReference>
<dbReference type="AlphaFoldDB" id="D2MNS0"/>
<dbReference type="Proteomes" id="UP000005017">
    <property type="component" value="Unassembled WGS sequence"/>
</dbReference>
<gene>
    <name evidence="3" type="ORF">HMPREF9013_0731</name>
</gene>
<dbReference type="Pfam" id="PF02541">
    <property type="entry name" value="Ppx-GppA"/>
    <property type="match status" value="1"/>
</dbReference>